<gene>
    <name evidence="8" type="ORF">CWR48_15375</name>
</gene>
<evidence type="ECO:0000313" key="9">
    <source>
        <dbReference type="Proteomes" id="UP000257143"/>
    </source>
</evidence>
<sequence>MLIRLFERAALLLIVLFLLTRIPLFKETLQRDMHSSLELTINTIIFSVFAIFSTYSGIDVEGSLVNVRIVTMVRISAGEILYQEA</sequence>
<feature type="domain" description="Signal transduction histidine kinase 5TM receptor LytS transmembrane region" evidence="7">
    <location>
        <begin position="22"/>
        <end position="73"/>
    </location>
</feature>
<evidence type="ECO:0000256" key="6">
    <source>
        <dbReference type="SAM" id="Phobius"/>
    </source>
</evidence>
<organism evidence="8 9">
    <name type="scientific">Oceanobacillus arenosus</name>
    <dbReference type="NCBI Taxonomy" id="1229153"/>
    <lineage>
        <taxon>Bacteria</taxon>
        <taxon>Bacillati</taxon>
        <taxon>Bacillota</taxon>
        <taxon>Bacilli</taxon>
        <taxon>Bacillales</taxon>
        <taxon>Bacillaceae</taxon>
        <taxon>Oceanobacillus</taxon>
    </lineage>
</organism>
<keyword evidence="5 6" id="KW-0472">Membrane</keyword>
<accession>A0A3D8PN21</accession>
<protein>
    <recommendedName>
        <fullName evidence="7">Signal transduction histidine kinase 5TM receptor LytS transmembrane region domain-containing protein</fullName>
    </recommendedName>
</protein>
<keyword evidence="2" id="KW-1003">Cell membrane</keyword>
<dbReference type="Pfam" id="PF07694">
    <property type="entry name" value="5TM-5TMR_LYT"/>
    <property type="match status" value="1"/>
</dbReference>
<feature type="transmembrane region" description="Helical" evidence="6">
    <location>
        <begin position="39"/>
        <end position="58"/>
    </location>
</feature>
<dbReference type="AlphaFoldDB" id="A0A3D8PN21"/>
<evidence type="ECO:0000256" key="3">
    <source>
        <dbReference type="ARBA" id="ARBA00022692"/>
    </source>
</evidence>
<reference evidence="9" key="1">
    <citation type="submission" date="2017-11" db="EMBL/GenBank/DDBJ databases">
        <authorList>
            <person name="Zhu W."/>
        </authorList>
    </citation>
    <scope>NUCLEOTIDE SEQUENCE [LARGE SCALE GENOMIC DNA]</scope>
    <source>
        <strain evidence="9">CAU 1183</strain>
    </source>
</reference>
<evidence type="ECO:0000256" key="4">
    <source>
        <dbReference type="ARBA" id="ARBA00022989"/>
    </source>
</evidence>
<evidence type="ECO:0000256" key="1">
    <source>
        <dbReference type="ARBA" id="ARBA00004651"/>
    </source>
</evidence>
<dbReference type="EMBL" id="PIOC01000023">
    <property type="protein sequence ID" value="RDW17062.1"/>
    <property type="molecule type" value="Genomic_DNA"/>
</dbReference>
<keyword evidence="9" id="KW-1185">Reference proteome</keyword>
<evidence type="ECO:0000256" key="2">
    <source>
        <dbReference type="ARBA" id="ARBA00022475"/>
    </source>
</evidence>
<dbReference type="GO" id="GO:0005886">
    <property type="term" value="C:plasma membrane"/>
    <property type="evidence" value="ECO:0007669"/>
    <property type="project" value="UniProtKB-SubCell"/>
</dbReference>
<keyword evidence="4 6" id="KW-1133">Transmembrane helix</keyword>
<dbReference type="InterPro" id="IPR011620">
    <property type="entry name" value="Sig_transdc_His_kinase_LytS_TM"/>
</dbReference>
<dbReference type="OrthoDB" id="9776552at2"/>
<proteinExistence type="predicted"/>
<dbReference type="GO" id="GO:0000155">
    <property type="term" value="F:phosphorelay sensor kinase activity"/>
    <property type="evidence" value="ECO:0007669"/>
    <property type="project" value="InterPro"/>
</dbReference>
<evidence type="ECO:0000256" key="5">
    <source>
        <dbReference type="ARBA" id="ARBA00023136"/>
    </source>
</evidence>
<name>A0A3D8PN21_9BACI</name>
<comment type="caution">
    <text evidence="8">The sequence shown here is derived from an EMBL/GenBank/DDBJ whole genome shotgun (WGS) entry which is preliminary data.</text>
</comment>
<evidence type="ECO:0000313" key="8">
    <source>
        <dbReference type="EMBL" id="RDW17062.1"/>
    </source>
</evidence>
<evidence type="ECO:0000259" key="7">
    <source>
        <dbReference type="Pfam" id="PF07694"/>
    </source>
</evidence>
<comment type="subcellular location">
    <subcellularLocation>
        <location evidence="1">Cell membrane</location>
        <topology evidence="1">Multi-pass membrane protein</topology>
    </subcellularLocation>
</comment>
<keyword evidence="3 6" id="KW-0812">Transmembrane</keyword>
<dbReference type="GO" id="GO:0071555">
    <property type="term" value="P:cell wall organization"/>
    <property type="evidence" value="ECO:0007669"/>
    <property type="project" value="InterPro"/>
</dbReference>
<dbReference type="Proteomes" id="UP000257143">
    <property type="component" value="Unassembled WGS sequence"/>
</dbReference>